<proteinExistence type="predicted"/>
<evidence type="ECO:0000313" key="1">
    <source>
        <dbReference type="EMBL" id="TNN81735.1"/>
    </source>
</evidence>
<dbReference type="Proteomes" id="UP000314294">
    <property type="component" value="Unassembled WGS sequence"/>
</dbReference>
<protein>
    <submittedName>
        <fullName evidence="1">Uncharacterized protein</fullName>
    </submittedName>
</protein>
<organism evidence="1 2">
    <name type="scientific">Liparis tanakae</name>
    <name type="common">Tanaka's snailfish</name>
    <dbReference type="NCBI Taxonomy" id="230148"/>
    <lineage>
        <taxon>Eukaryota</taxon>
        <taxon>Metazoa</taxon>
        <taxon>Chordata</taxon>
        <taxon>Craniata</taxon>
        <taxon>Vertebrata</taxon>
        <taxon>Euteleostomi</taxon>
        <taxon>Actinopterygii</taxon>
        <taxon>Neopterygii</taxon>
        <taxon>Teleostei</taxon>
        <taxon>Neoteleostei</taxon>
        <taxon>Acanthomorphata</taxon>
        <taxon>Eupercaria</taxon>
        <taxon>Perciformes</taxon>
        <taxon>Cottioidei</taxon>
        <taxon>Cottales</taxon>
        <taxon>Liparidae</taxon>
        <taxon>Liparis</taxon>
    </lineage>
</organism>
<gene>
    <name evidence="1" type="ORF">EYF80_008181</name>
</gene>
<comment type="caution">
    <text evidence="1">The sequence shown here is derived from an EMBL/GenBank/DDBJ whole genome shotgun (WGS) entry which is preliminary data.</text>
</comment>
<name>A0A4Z2IUX2_9TELE</name>
<evidence type="ECO:0000313" key="2">
    <source>
        <dbReference type="Proteomes" id="UP000314294"/>
    </source>
</evidence>
<reference evidence="1 2" key="1">
    <citation type="submission" date="2019-03" db="EMBL/GenBank/DDBJ databases">
        <title>First draft genome of Liparis tanakae, snailfish: a comprehensive survey of snailfish specific genes.</title>
        <authorList>
            <person name="Kim W."/>
            <person name="Song I."/>
            <person name="Jeong J.-H."/>
            <person name="Kim D."/>
            <person name="Kim S."/>
            <person name="Ryu S."/>
            <person name="Song J.Y."/>
            <person name="Lee S.K."/>
        </authorList>
    </citation>
    <scope>NUCLEOTIDE SEQUENCE [LARGE SCALE GENOMIC DNA]</scope>
    <source>
        <tissue evidence="1">Muscle</tissue>
    </source>
</reference>
<keyword evidence="2" id="KW-1185">Reference proteome</keyword>
<dbReference type="EMBL" id="SRLO01000045">
    <property type="protein sequence ID" value="TNN81735.1"/>
    <property type="molecule type" value="Genomic_DNA"/>
</dbReference>
<sequence length="159" mass="17015">MQDFAEAGFQYMSTPPRPDSAFLHFLWTAAGSSVELEQLNPAASVLAGKVGADGWSRCRRSGVESESLEGYGCPSQATVSRMHVMEHTEGSRGASECVRSSVYTVSSTMNSMACCGAWLVSTTVISFPSMVMVGTLMPCAPRTEEGRMTTCELPSRPAN</sequence>
<accession>A0A4Z2IUX2</accession>
<dbReference type="AlphaFoldDB" id="A0A4Z2IUX2"/>